<evidence type="ECO:0000256" key="3">
    <source>
        <dbReference type="ARBA" id="ARBA00022448"/>
    </source>
</evidence>
<dbReference type="PANTHER" id="PTHR11690">
    <property type="entry name" value="AMILORIDE-SENSITIVE SODIUM CHANNEL-RELATED"/>
    <property type="match status" value="1"/>
</dbReference>
<evidence type="ECO:0000256" key="13">
    <source>
        <dbReference type="SAM" id="Phobius"/>
    </source>
</evidence>
<reference evidence="15" key="1">
    <citation type="submission" date="2011-05" db="EMBL/GenBank/DDBJ databases">
        <authorList>
            <person name="Richards S.R."/>
            <person name="Qu J."/>
            <person name="Jiang H."/>
            <person name="Jhangiani S.N."/>
            <person name="Agravi P."/>
            <person name="Goodspeed R."/>
            <person name="Gross S."/>
            <person name="Mandapat C."/>
            <person name="Jackson L."/>
            <person name="Mathew T."/>
            <person name="Pu L."/>
            <person name="Thornton R."/>
            <person name="Saada N."/>
            <person name="Wilczek-Boney K.B."/>
            <person name="Lee S."/>
            <person name="Kovar C."/>
            <person name="Wu Y."/>
            <person name="Scherer S.E."/>
            <person name="Worley K.C."/>
            <person name="Muzny D.M."/>
            <person name="Gibbs R."/>
        </authorList>
    </citation>
    <scope>NUCLEOTIDE SEQUENCE</scope>
    <source>
        <strain evidence="15">Brora</strain>
    </source>
</reference>
<evidence type="ECO:0000256" key="10">
    <source>
        <dbReference type="ARBA" id="ARBA00023201"/>
    </source>
</evidence>
<keyword evidence="8 12" id="KW-0406">Ion transport</keyword>
<evidence type="ECO:0000256" key="6">
    <source>
        <dbReference type="ARBA" id="ARBA00022989"/>
    </source>
</evidence>
<dbReference type="Gene3D" id="1.10.287.770">
    <property type="entry name" value="YojJ-like"/>
    <property type="match status" value="1"/>
</dbReference>
<name>T1JET5_STRMM</name>
<proteinExistence type="inferred from homology"/>
<protein>
    <submittedName>
        <fullName evidence="14">Uncharacterized protein</fullName>
    </submittedName>
</protein>
<keyword evidence="7" id="KW-0915">Sodium</keyword>
<keyword evidence="9 13" id="KW-0472">Membrane</keyword>
<keyword evidence="3 12" id="KW-0813">Transport</keyword>
<dbReference type="GO" id="GO:0015280">
    <property type="term" value="F:ligand-gated sodium channel activity"/>
    <property type="evidence" value="ECO:0007669"/>
    <property type="project" value="TreeGrafter"/>
</dbReference>
<evidence type="ECO:0000256" key="5">
    <source>
        <dbReference type="ARBA" id="ARBA00022692"/>
    </source>
</evidence>
<accession>T1JET5</accession>
<keyword evidence="11 12" id="KW-0407">Ion channel</keyword>
<evidence type="ECO:0000256" key="2">
    <source>
        <dbReference type="ARBA" id="ARBA00007193"/>
    </source>
</evidence>
<feature type="transmembrane region" description="Helical" evidence="13">
    <location>
        <begin position="50"/>
        <end position="68"/>
    </location>
</feature>
<keyword evidence="4 12" id="KW-0894">Sodium channel</keyword>
<evidence type="ECO:0000256" key="8">
    <source>
        <dbReference type="ARBA" id="ARBA00023065"/>
    </source>
</evidence>
<evidence type="ECO:0000256" key="12">
    <source>
        <dbReference type="RuleBase" id="RU000679"/>
    </source>
</evidence>
<dbReference type="GO" id="GO:0005886">
    <property type="term" value="C:plasma membrane"/>
    <property type="evidence" value="ECO:0007669"/>
    <property type="project" value="TreeGrafter"/>
</dbReference>
<keyword evidence="10 12" id="KW-0739">Sodium transport</keyword>
<evidence type="ECO:0000313" key="14">
    <source>
        <dbReference type="EnsemblMetazoa" id="SMAR012338-PA"/>
    </source>
</evidence>
<keyword evidence="5 12" id="KW-0812">Transmembrane</keyword>
<dbReference type="PANTHER" id="PTHR11690:SF300">
    <property type="entry name" value="PICKPOCKET PROTEIN 19"/>
    <property type="match status" value="1"/>
</dbReference>
<dbReference type="AlphaFoldDB" id="T1JET5"/>
<dbReference type="EnsemblMetazoa" id="SMAR012338-RA">
    <property type="protein sequence ID" value="SMAR012338-PA"/>
    <property type="gene ID" value="SMAR012338"/>
</dbReference>
<dbReference type="PhylomeDB" id="T1JET5"/>
<evidence type="ECO:0000256" key="4">
    <source>
        <dbReference type="ARBA" id="ARBA00022461"/>
    </source>
</evidence>
<keyword evidence="15" id="KW-1185">Reference proteome</keyword>
<dbReference type="EMBL" id="JH432130">
    <property type="status" value="NOT_ANNOTATED_CDS"/>
    <property type="molecule type" value="Genomic_DNA"/>
</dbReference>
<evidence type="ECO:0000313" key="15">
    <source>
        <dbReference type="Proteomes" id="UP000014500"/>
    </source>
</evidence>
<dbReference type="InterPro" id="IPR001873">
    <property type="entry name" value="ENaC"/>
</dbReference>
<comment type="subcellular location">
    <subcellularLocation>
        <location evidence="1">Membrane</location>
        <topology evidence="1">Multi-pass membrane protein</topology>
    </subcellularLocation>
</comment>
<dbReference type="Pfam" id="PF00858">
    <property type="entry name" value="ASC"/>
    <property type="match status" value="1"/>
</dbReference>
<keyword evidence="6 13" id="KW-1133">Transmembrane helix</keyword>
<evidence type="ECO:0000256" key="1">
    <source>
        <dbReference type="ARBA" id="ARBA00004141"/>
    </source>
</evidence>
<evidence type="ECO:0000256" key="11">
    <source>
        <dbReference type="ARBA" id="ARBA00023303"/>
    </source>
</evidence>
<organism evidence="14 15">
    <name type="scientific">Strigamia maritima</name>
    <name type="common">European centipede</name>
    <name type="synonym">Geophilus maritimus</name>
    <dbReference type="NCBI Taxonomy" id="126957"/>
    <lineage>
        <taxon>Eukaryota</taxon>
        <taxon>Metazoa</taxon>
        <taxon>Ecdysozoa</taxon>
        <taxon>Arthropoda</taxon>
        <taxon>Myriapoda</taxon>
        <taxon>Chilopoda</taxon>
        <taxon>Pleurostigmophora</taxon>
        <taxon>Geophilomorpha</taxon>
        <taxon>Linotaeniidae</taxon>
        <taxon>Strigamia</taxon>
    </lineage>
</organism>
<sequence>MCFARRNKAKSDKLYASIRRIYATQKICEPTYPIIGFDYIFKRGKSVKRIVWSFLLVMAVIMCGVQATKLVNFYSSEPIYTSLEVVQDEKVSLPDAVICADSDRFLLKRKKWDRKMKRDVDKCQLRDFYDYIDLPDYSADDIWNAMNLKSFFINTFMTLLYKQTRGNEYLDSEWRFNYSTVFGECAIQHKDLVKFVSPMLTVHRTLSLQRQSFCPICESRIFLIPDGEYFDLKKQINVNCGMSTKIVIQRQTIIKLNISRRPCGSHEEGIECEEKCKQKLFQENISCSLPFVSDDSLGRCNSSTAAKQTRGMYLRAYMGTDSVKQCACLSKCNGTIYVPVVYSELSSSNDGSSSTIIHLVSNLREIFMENLAFTLVDLVCNIGATLSGMIGISVLTLMQLTDTVINKYKK</sequence>
<dbReference type="HOGENOM" id="CLU_037094_0_0_1"/>
<dbReference type="Proteomes" id="UP000014500">
    <property type="component" value="Unassembled WGS sequence"/>
</dbReference>
<reference evidence="14" key="2">
    <citation type="submission" date="2015-02" db="UniProtKB">
        <authorList>
            <consortium name="EnsemblMetazoa"/>
        </authorList>
    </citation>
    <scope>IDENTIFICATION</scope>
</reference>
<evidence type="ECO:0000256" key="7">
    <source>
        <dbReference type="ARBA" id="ARBA00023053"/>
    </source>
</evidence>
<comment type="similarity">
    <text evidence="2 12">Belongs to the amiloride-sensitive sodium channel (TC 1.A.6) family.</text>
</comment>
<evidence type="ECO:0000256" key="9">
    <source>
        <dbReference type="ARBA" id="ARBA00023136"/>
    </source>
</evidence>